<dbReference type="AlphaFoldDB" id="A0ABD5ZRX4"/>
<dbReference type="Proteomes" id="UP001596398">
    <property type="component" value="Unassembled WGS sequence"/>
</dbReference>
<dbReference type="Pfam" id="PF24035">
    <property type="entry name" value="DUF7344"/>
    <property type="match status" value="1"/>
</dbReference>
<proteinExistence type="predicted"/>
<dbReference type="EMBL" id="JBHTAP010000001">
    <property type="protein sequence ID" value="MFC7236371.1"/>
    <property type="molecule type" value="Genomic_DNA"/>
</dbReference>
<keyword evidence="1" id="KW-0472">Membrane</keyword>
<feature type="transmembrane region" description="Helical" evidence="1">
    <location>
        <begin position="119"/>
        <end position="138"/>
    </location>
</feature>
<feature type="domain" description="DUF7344" evidence="2">
    <location>
        <begin position="16"/>
        <end position="93"/>
    </location>
</feature>
<evidence type="ECO:0000313" key="3">
    <source>
        <dbReference type="EMBL" id="MFC7236371.1"/>
    </source>
</evidence>
<keyword evidence="1" id="KW-0812">Transmembrane</keyword>
<evidence type="ECO:0000256" key="1">
    <source>
        <dbReference type="SAM" id="Phobius"/>
    </source>
</evidence>
<name>A0ABD5ZRX4_9EURY</name>
<organism evidence="3 4">
    <name type="scientific">Halosegnis marinus</name>
    <dbReference type="NCBI Taxonomy" id="3034023"/>
    <lineage>
        <taxon>Archaea</taxon>
        <taxon>Methanobacteriati</taxon>
        <taxon>Methanobacteriota</taxon>
        <taxon>Stenosarchaea group</taxon>
        <taxon>Halobacteria</taxon>
        <taxon>Halobacteriales</taxon>
        <taxon>Natronomonadaceae</taxon>
        <taxon>Halosegnis</taxon>
    </lineage>
</organism>
<evidence type="ECO:0000259" key="2">
    <source>
        <dbReference type="Pfam" id="PF24035"/>
    </source>
</evidence>
<dbReference type="InterPro" id="IPR055768">
    <property type="entry name" value="DUF7344"/>
</dbReference>
<dbReference type="GeneID" id="79268088"/>
<reference evidence="3 4" key="1">
    <citation type="journal article" date="2019" name="Int. J. Syst. Evol. Microbiol.">
        <title>The Global Catalogue of Microorganisms (GCM) 10K type strain sequencing project: providing services to taxonomists for standard genome sequencing and annotation.</title>
        <authorList>
            <consortium name="The Broad Institute Genomics Platform"/>
            <consortium name="The Broad Institute Genome Sequencing Center for Infectious Disease"/>
            <person name="Wu L."/>
            <person name="Ma J."/>
        </authorList>
    </citation>
    <scope>NUCLEOTIDE SEQUENCE [LARGE SCALE GENOMIC DNA]</scope>
    <source>
        <strain evidence="3 4">DT85</strain>
    </source>
</reference>
<keyword evidence="4" id="KW-1185">Reference proteome</keyword>
<evidence type="ECO:0000313" key="4">
    <source>
        <dbReference type="Proteomes" id="UP001596398"/>
    </source>
</evidence>
<keyword evidence="1" id="KW-1133">Transmembrane helix</keyword>
<feature type="transmembrane region" description="Helical" evidence="1">
    <location>
        <begin position="144"/>
        <end position="166"/>
    </location>
</feature>
<comment type="caution">
    <text evidence="3">The sequence shown here is derived from an EMBL/GenBank/DDBJ whole genome shotgun (WGS) entry which is preliminary data.</text>
</comment>
<gene>
    <name evidence="3" type="ORF">ACFQJ4_13715</name>
</gene>
<sequence>MATQSSDSELAATEIHDVLRNDRRRLALKCLQDAEAGGLTVRELSERVATMETGEEPAPRDKRQSVYVSLHQTHLPKLDRLGIVGYDDADKTVALAERAPEVTVYMEVVPRYGLSWAEYYLGVGLLGALATVAVLIGVPGISRLGLVAVAGGFFALVTGSAAYQIATQQDGSVFRRFRG</sequence>
<dbReference type="RefSeq" id="WP_276234528.1">
    <property type="nucleotide sequence ID" value="NZ_CP119802.1"/>
</dbReference>
<accession>A0ABD5ZRX4</accession>
<protein>
    <recommendedName>
        <fullName evidence="2">DUF7344 domain-containing protein</fullName>
    </recommendedName>
</protein>